<evidence type="ECO:0000313" key="2">
    <source>
        <dbReference type="EMBL" id="QHH11499.1"/>
    </source>
</evidence>
<protein>
    <submittedName>
        <fullName evidence="1">Uncharacterized protein</fullName>
    </submittedName>
</protein>
<evidence type="ECO:0000313" key="3">
    <source>
        <dbReference type="Proteomes" id="UP000464718"/>
    </source>
</evidence>
<dbReference type="EMBL" id="DACQKT010000003">
    <property type="protein sequence ID" value="HAS6676822.1"/>
    <property type="molecule type" value="Genomic_DNA"/>
</dbReference>
<name>A0A7Z2RR47_VIBPH</name>
<evidence type="ECO:0000313" key="1">
    <source>
        <dbReference type="EMBL" id="HAS6676822.1"/>
    </source>
</evidence>
<reference evidence="1" key="1">
    <citation type="journal article" date="2018" name="Genome Biol.">
        <title>SKESA: strategic k-mer extension for scrupulous assemblies.</title>
        <authorList>
            <person name="Souvorov A."/>
            <person name="Agarwala R."/>
            <person name="Lipman D.J."/>
        </authorList>
    </citation>
    <scope>NUCLEOTIDE SEQUENCE</scope>
    <source>
        <strain evidence="1">1930</strain>
    </source>
</reference>
<reference evidence="1" key="3">
    <citation type="submission" date="2019-12" db="EMBL/GenBank/DDBJ databases">
        <authorList>
            <consortium name="NCBI Pathogen Detection Project"/>
        </authorList>
    </citation>
    <scope>NUCLEOTIDE SEQUENCE</scope>
    <source>
        <strain evidence="1">1930</strain>
    </source>
</reference>
<proteinExistence type="predicted"/>
<organism evidence="1">
    <name type="scientific">Vibrio parahaemolyticus</name>
    <dbReference type="NCBI Taxonomy" id="670"/>
    <lineage>
        <taxon>Bacteria</taxon>
        <taxon>Pseudomonadati</taxon>
        <taxon>Pseudomonadota</taxon>
        <taxon>Gammaproteobacteria</taxon>
        <taxon>Vibrionales</taxon>
        <taxon>Vibrionaceae</taxon>
        <taxon>Vibrio</taxon>
    </lineage>
</organism>
<accession>A0A7Z2RR47</accession>
<dbReference type="EMBL" id="CP034299">
    <property type="protein sequence ID" value="QHH11499.1"/>
    <property type="molecule type" value="Genomic_DNA"/>
</dbReference>
<dbReference type="Proteomes" id="UP000464718">
    <property type="component" value="Chromosome ii"/>
</dbReference>
<gene>
    <name evidence="2" type="ORF">EHC69_19550</name>
    <name evidence="1" type="ORF">I7278_08365</name>
</gene>
<reference evidence="2 3" key="2">
    <citation type="submission" date="2018-12" db="EMBL/GenBank/DDBJ databases">
        <title>Genomic insights into the evolutionary origins and pathogenicity of five Vibrio parahaemolyticus strains isolated from the shrimp with acute hepatopancreatic necrosis disease (AHPND).</title>
        <authorList>
            <person name="Yang Q."/>
            <person name="Dong X."/>
            <person name="Xie G."/>
            <person name="Fu S."/>
            <person name="Zou P."/>
            <person name="Sun J."/>
            <person name="Wang Y."/>
            <person name="Huang J."/>
        </authorList>
    </citation>
    <scope>NUCLEOTIDE SEQUENCE [LARGE SCALE GENOMIC DNA]</scope>
    <source>
        <strain evidence="2 3">20160303005-1</strain>
    </source>
</reference>
<sequence>MPLFFLRVIHELVFEKLTVQTMRSFNEQEKLSLRVRKNDATRQSVLTLPYSLIQYLPRFFS</sequence>
<dbReference type="Proteomes" id="UP000856022">
    <property type="component" value="Unassembled WGS sequence"/>
</dbReference>
<dbReference type="AlphaFoldDB" id="A0A7Z2RR47"/>